<dbReference type="EMBL" id="JBHLZN010000002">
    <property type="protein sequence ID" value="MFB9886475.1"/>
    <property type="molecule type" value="Genomic_DNA"/>
</dbReference>
<dbReference type="InterPro" id="IPR028098">
    <property type="entry name" value="Glyco_trans_4-like_N"/>
</dbReference>
<protein>
    <submittedName>
        <fullName evidence="3">Glycosyltransferase family 4 protein</fullName>
        <ecNumber evidence="3">2.4.-.-</ecNumber>
    </submittedName>
</protein>
<name>A0ABV5ZB20_9GAMM</name>
<feature type="domain" description="Glycosyl transferase family 1" evidence="1">
    <location>
        <begin position="182"/>
        <end position="350"/>
    </location>
</feature>
<proteinExistence type="predicted"/>
<sequence length="374" mass="41359">MKIAFIDVTTTVSFGGIQTAVWQLAIALSDLGHEVHVYGGEGTLQPELMGRPVQVHRFAFTPRERVLDIGSRFQRLVERWSFARQAKAHFIAQQFDWAVLTKPFDFFWPRLMPAGQPTRFAFMSGGTDFFRGDRWLAKRVDAWLACSHFNAWQLQHHYKCFPQVMYNGVMVEHFAPVDAQGLRQQLGYQPQDVVFGFAGRLVGWKGLKVAIAALAEPELQGLPVKLLLIGDGEAKAALQAQAQQLGVAERVQFYGRVEHHRLPEFYSACDAGVFPSIGDEAFGITIAEAMSCALPVVASHVGGIPEVVGNEGHCGLLFTPGHSAALASMMAALARDAALRERLGQQARQRIIQHYSWQASAQRLLAALQGAQHD</sequence>
<evidence type="ECO:0000259" key="2">
    <source>
        <dbReference type="Pfam" id="PF13439"/>
    </source>
</evidence>
<dbReference type="SUPFAM" id="SSF53756">
    <property type="entry name" value="UDP-Glycosyltransferase/glycogen phosphorylase"/>
    <property type="match status" value="1"/>
</dbReference>
<keyword evidence="4" id="KW-1185">Reference proteome</keyword>
<comment type="caution">
    <text evidence="3">The sequence shown here is derived from an EMBL/GenBank/DDBJ whole genome shotgun (WGS) entry which is preliminary data.</text>
</comment>
<dbReference type="PANTHER" id="PTHR12526:SF635">
    <property type="entry name" value="GLYCOSYL TRANSFERASE GROUP 1"/>
    <property type="match status" value="1"/>
</dbReference>
<feature type="domain" description="Glycosyltransferase subfamily 4-like N-terminal" evidence="2">
    <location>
        <begin position="14"/>
        <end position="171"/>
    </location>
</feature>
<keyword evidence="3" id="KW-0808">Transferase</keyword>
<organism evidence="3 4">
    <name type="scientific">Balneatrix alpica</name>
    <dbReference type="NCBI Taxonomy" id="75684"/>
    <lineage>
        <taxon>Bacteria</taxon>
        <taxon>Pseudomonadati</taxon>
        <taxon>Pseudomonadota</taxon>
        <taxon>Gammaproteobacteria</taxon>
        <taxon>Oceanospirillales</taxon>
        <taxon>Balneatrichaceae</taxon>
        <taxon>Balneatrix</taxon>
    </lineage>
</organism>
<dbReference type="GO" id="GO:0016757">
    <property type="term" value="F:glycosyltransferase activity"/>
    <property type="evidence" value="ECO:0007669"/>
    <property type="project" value="UniProtKB-KW"/>
</dbReference>
<dbReference type="InterPro" id="IPR001296">
    <property type="entry name" value="Glyco_trans_1"/>
</dbReference>
<dbReference type="Proteomes" id="UP001589628">
    <property type="component" value="Unassembled WGS sequence"/>
</dbReference>
<keyword evidence="3" id="KW-0328">Glycosyltransferase</keyword>
<evidence type="ECO:0000313" key="3">
    <source>
        <dbReference type="EMBL" id="MFB9886475.1"/>
    </source>
</evidence>
<reference evidence="3 4" key="1">
    <citation type="submission" date="2024-09" db="EMBL/GenBank/DDBJ databases">
        <authorList>
            <person name="Sun Q."/>
            <person name="Mori K."/>
        </authorList>
    </citation>
    <scope>NUCLEOTIDE SEQUENCE [LARGE SCALE GENOMIC DNA]</scope>
    <source>
        <strain evidence="3 4">ATCC 51285</strain>
    </source>
</reference>
<dbReference type="Gene3D" id="3.40.50.2000">
    <property type="entry name" value="Glycogen Phosphorylase B"/>
    <property type="match status" value="2"/>
</dbReference>
<evidence type="ECO:0000313" key="4">
    <source>
        <dbReference type="Proteomes" id="UP001589628"/>
    </source>
</evidence>
<dbReference type="PANTHER" id="PTHR12526">
    <property type="entry name" value="GLYCOSYLTRANSFERASE"/>
    <property type="match status" value="1"/>
</dbReference>
<dbReference type="RefSeq" id="WP_027311915.1">
    <property type="nucleotide sequence ID" value="NZ_JAUESS010000003.1"/>
</dbReference>
<dbReference type="Pfam" id="PF13439">
    <property type="entry name" value="Glyco_transf_4"/>
    <property type="match status" value="1"/>
</dbReference>
<dbReference type="Pfam" id="PF00534">
    <property type="entry name" value="Glycos_transf_1"/>
    <property type="match status" value="1"/>
</dbReference>
<dbReference type="CDD" id="cd03801">
    <property type="entry name" value="GT4_PimA-like"/>
    <property type="match status" value="1"/>
</dbReference>
<evidence type="ECO:0000259" key="1">
    <source>
        <dbReference type="Pfam" id="PF00534"/>
    </source>
</evidence>
<accession>A0ABV5ZB20</accession>
<gene>
    <name evidence="3" type="ORF">ACFFLH_08640</name>
</gene>
<dbReference type="EC" id="2.4.-.-" evidence="3"/>